<dbReference type="EMBL" id="CP101620">
    <property type="protein sequence ID" value="UTY39268.1"/>
    <property type="molecule type" value="Genomic_DNA"/>
</dbReference>
<sequence length="54" mass="6621">MNIENIVIDEKKVKEIRRKIYTREVLNIKTQNKKENEIKKEIKRVIESEVDKCY</sequence>
<name>A0ABY5I5D7_9FIRM</name>
<accession>A0ABY5I5D7</accession>
<keyword evidence="2" id="KW-1185">Reference proteome</keyword>
<reference evidence="1" key="1">
    <citation type="submission" date="2022-07" db="EMBL/GenBank/DDBJ databases">
        <title>Faecal culturing of patients with breast cancer.</title>
        <authorList>
            <person name="Teng N.M.Y."/>
            <person name="Kiu R."/>
            <person name="Evans R."/>
            <person name="Baker D.J."/>
            <person name="Zenner C."/>
            <person name="Robinson S.D."/>
            <person name="Hall L.J."/>
        </authorList>
    </citation>
    <scope>NUCLEOTIDE SEQUENCE</scope>
    <source>
        <strain evidence="1">LH1062</strain>
    </source>
</reference>
<evidence type="ECO:0000313" key="1">
    <source>
        <dbReference type="EMBL" id="UTY39268.1"/>
    </source>
</evidence>
<evidence type="ECO:0000313" key="2">
    <source>
        <dbReference type="Proteomes" id="UP001060112"/>
    </source>
</evidence>
<organism evidence="1 2">
    <name type="scientific">Allocoprobacillus halotolerans</name>
    <dbReference type="NCBI Taxonomy" id="2944914"/>
    <lineage>
        <taxon>Bacteria</taxon>
        <taxon>Bacillati</taxon>
        <taxon>Bacillota</taxon>
        <taxon>Erysipelotrichia</taxon>
        <taxon>Erysipelotrichales</taxon>
        <taxon>Erysipelotrichaceae</taxon>
        <taxon>Allocoprobacillus</taxon>
    </lineage>
</organism>
<proteinExistence type="predicted"/>
<dbReference type="Proteomes" id="UP001060112">
    <property type="component" value="Chromosome"/>
</dbReference>
<protein>
    <submittedName>
        <fullName evidence="1">Uncharacterized protein</fullName>
    </submittedName>
</protein>
<gene>
    <name evidence="1" type="ORF">NMU03_00055</name>
</gene>
<dbReference type="RefSeq" id="WP_290140252.1">
    <property type="nucleotide sequence ID" value="NZ_CP101620.1"/>
</dbReference>